<sequence length="166" mass="17907">MKETTDWGFTFYPELTLPSGEVVTGQPVHNRIPNEGIDHLTGLFLGTSPLISAWHVGLFEKNYVPVAETVAADLPLTVAECTTYTSATRPLWTPDTVGAGVIDNMVNRSSFEFTSDKRLYGGFLASSSDKASGTGLLFSIARFNTPIDVTAGSTLRLRIATVFVTS</sequence>
<evidence type="ECO:0000313" key="1">
    <source>
        <dbReference type="EMBL" id="SFI68981.1"/>
    </source>
</evidence>
<dbReference type="AlphaFoldDB" id="A0A1I3K900"/>
<keyword evidence="2" id="KW-1185">Reference proteome</keyword>
<dbReference type="OrthoDB" id="6905082at2"/>
<reference evidence="2" key="1">
    <citation type="submission" date="2016-10" db="EMBL/GenBank/DDBJ databases">
        <authorList>
            <person name="Varghese N."/>
            <person name="Submissions S."/>
        </authorList>
    </citation>
    <scope>NUCLEOTIDE SEQUENCE [LARGE SCALE GENOMIC DNA]</scope>
    <source>
        <strain evidence="2">LMG 24016</strain>
    </source>
</reference>
<evidence type="ECO:0000313" key="2">
    <source>
        <dbReference type="Proteomes" id="UP000243606"/>
    </source>
</evidence>
<dbReference type="Proteomes" id="UP000243606">
    <property type="component" value="Unassembled WGS sequence"/>
</dbReference>
<proteinExistence type="predicted"/>
<dbReference type="RefSeq" id="WP_090242819.1">
    <property type="nucleotide sequence ID" value="NZ_FOQL01000003.1"/>
</dbReference>
<protein>
    <submittedName>
        <fullName evidence="1">Uncharacterized protein</fullName>
    </submittedName>
</protein>
<dbReference type="STRING" id="425504.SAMN05216206_2753"/>
<dbReference type="EMBL" id="FOQL01000003">
    <property type="protein sequence ID" value="SFI68981.1"/>
    <property type="molecule type" value="Genomic_DNA"/>
</dbReference>
<gene>
    <name evidence="1" type="ORF">SAMN05216206_2753</name>
</gene>
<organism evidence="1 2">
    <name type="scientific">Pseudomonas guineae</name>
    <dbReference type="NCBI Taxonomy" id="425504"/>
    <lineage>
        <taxon>Bacteria</taxon>
        <taxon>Pseudomonadati</taxon>
        <taxon>Pseudomonadota</taxon>
        <taxon>Gammaproteobacteria</taxon>
        <taxon>Pseudomonadales</taxon>
        <taxon>Pseudomonadaceae</taxon>
        <taxon>Pseudomonas</taxon>
    </lineage>
</organism>
<accession>A0A1I3K900</accession>
<name>A0A1I3K900_9PSED</name>